<gene>
    <name evidence="19" type="primary">cobS</name>
    <name evidence="20" type="ORF">ALGA_3985</name>
</gene>
<feature type="transmembrane region" description="Helical" evidence="19">
    <location>
        <begin position="108"/>
        <end position="127"/>
    </location>
</feature>
<keyword evidence="10 19" id="KW-0812">Transmembrane</keyword>
<reference evidence="20 21" key="1">
    <citation type="journal article" date="2018" name="Mar. Genomics">
        <title>Complete genome sequence of Marinifilaceae bacterium strain SPP2, isolated from the Antarctic marine sediment.</title>
        <authorList>
            <person name="Watanabe M."/>
            <person name="Kojima H."/>
            <person name="Fukui M."/>
        </authorList>
    </citation>
    <scope>NUCLEOTIDE SEQUENCE [LARGE SCALE GENOMIC DNA]</scope>
    <source>
        <strain evidence="20 21">SPP2</strain>
    </source>
</reference>
<evidence type="ECO:0000256" key="18">
    <source>
        <dbReference type="ARBA" id="ARBA00049504"/>
    </source>
</evidence>
<comment type="pathway">
    <text evidence="3 19">Cofactor biosynthesis; adenosylcobalamin biosynthesis; adenosylcobalamin from cob(II)yrinate a,c-diamide: step 7/7.</text>
</comment>
<dbReference type="KEGG" id="mbas:ALGA_3985"/>
<evidence type="ECO:0000256" key="19">
    <source>
        <dbReference type="HAMAP-Rule" id="MF_00719"/>
    </source>
</evidence>
<dbReference type="NCBIfam" id="NF001277">
    <property type="entry name" value="PRK00235.1-3"/>
    <property type="match status" value="1"/>
</dbReference>
<dbReference type="GO" id="GO:0005886">
    <property type="term" value="C:plasma membrane"/>
    <property type="evidence" value="ECO:0007669"/>
    <property type="project" value="UniProtKB-SubCell"/>
</dbReference>
<evidence type="ECO:0000256" key="16">
    <source>
        <dbReference type="ARBA" id="ARBA00032853"/>
    </source>
</evidence>
<evidence type="ECO:0000256" key="8">
    <source>
        <dbReference type="ARBA" id="ARBA00022573"/>
    </source>
</evidence>
<keyword evidence="7 19" id="KW-1003">Cell membrane</keyword>
<feature type="transmembrane region" description="Helical" evidence="19">
    <location>
        <begin position="62"/>
        <end position="80"/>
    </location>
</feature>
<comment type="catalytic activity">
    <reaction evidence="18 19">
        <text>alpha-ribazole 5'-phosphate + adenosylcob(III)inamide-GDP = adenosylcob(III)alamin 5'-phosphate + GMP + H(+)</text>
        <dbReference type="Rhea" id="RHEA:23560"/>
        <dbReference type="ChEBI" id="CHEBI:15378"/>
        <dbReference type="ChEBI" id="CHEBI:57918"/>
        <dbReference type="ChEBI" id="CHEBI:58115"/>
        <dbReference type="ChEBI" id="CHEBI:60487"/>
        <dbReference type="ChEBI" id="CHEBI:60493"/>
        <dbReference type="EC" id="2.7.8.26"/>
    </reaction>
</comment>
<keyword evidence="12 19" id="KW-1133">Transmembrane helix</keyword>
<keyword evidence="21" id="KW-1185">Reference proteome</keyword>
<dbReference type="EC" id="2.7.8.26" evidence="5 19"/>
<evidence type="ECO:0000256" key="4">
    <source>
        <dbReference type="ARBA" id="ARBA00010561"/>
    </source>
</evidence>
<dbReference type="NCBIfam" id="TIGR00317">
    <property type="entry name" value="cobS"/>
    <property type="match status" value="1"/>
</dbReference>
<dbReference type="AlphaFoldDB" id="A0A1Y1CPC9"/>
<keyword evidence="11 19" id="KW-0460">Magnesium</keyword>
<keyword evidence="9 19" id="KW-0808">Transferase</keyword>
<name>A0A1Y1CPC9_9BACT</name>
<dbReference type="HAMAP" id="MF_00719">
    <property type="entry name" value="CobS"/>
    <property type="match status" value="1"/>
</dbReference>
<keyword evidence="8 19" id="KW-0169">Cobalamin biosynthesis</keyword>
<dbReference type="PANTHER" id="PTHR34148">
    <property type="entry name" value="ADENOSYLCOBINAMIDE-GDP RIBAZOLETRANSFERASE"/>
    <property type="match status" value="1"/>
</dbReference>
<evidence type="ECO:0000256" key="17">
    <source>
        <dbReference type="ARBA" id="ARBA00048623"/>
    </source>
</evidence>
<comment type="similarity">
    <text evidence="4 19">Belongs to the CobS family.</text>
</comment>
<dbReference type="Proteomes" id="UP000218267">
    <property type="component" value="Chromosome"/>
</dbReference>
<dbReference type="OrthoDB" id="9794626at2"/>
<evidence type="ECO:0000256" key="1">
    <source>
        <dbReference type="ARBA" id="ARBA00001946"/>
    </source>
</evidence>
<evidence type="ECO:0000256" key="14">
    <source>
        <dbReference type="ARBA" id="ARBA00025228"/>
    </source>
</evidence>
<evidence type="ECO:0000256" key="12">
    <source>
        <dbReference type="ARBA" id="ARBA00022989"/>
    </source>
</evidence>
<dbReference type="EMBL" id="AP018042">
    <property type="protein sequence ID" value="BAX82277.1"/>
    <property type="molecule type" value="Genomic_DNA"/>
</dbReference>
<dbReference type="GO" id="GO:0051073">
    <property type="term" value="F:adenosylcobinamide-GDP ribazoletransferase activity"/>
    <property type="evidence" value="ECO:0007669"/>
    <property type="project" value="UniProtKB-UniRule"/>
</dbReference>
<dbReference type="UniPathway" id="UPA00148">
    <property type="reaction ID" value="UER00238"/>
</dbReference>
<dbReference type="GO" id="GO:0009236">
    <property type="term" value="P:cobalamin biosynthetic process"/>
    <property type="evidence" value="ECO:0007669"/>
    <property type="project" value="UniProtKB-UniRule"/>
</dbReference>
<evidence type="ECO:0000256" key="13">
    <source>
        <dbReference type="ARBA" id="ARBA00023136"/>
    </source>
</evidence>
<keyword evidence="13 19" id="KW-0472">Membrane</keyword>
<proteinExistence type="inferred from homology"/>
<evidence type="ECO:0000256" key="6">
    <source>
        <dbReference type="ARBA" id="ARBA00015850"/>
    </source>
</evidence>
<evidence type="ECO:0000256" key="2">
    <source>
        <dbReference type="ARBA" id="ARBA00004651"/>
    </source>
</evidence>
<evidence type="ECO:0000256" key="9">
    <source>
        <dbReference type="ARBA" id="ARBA00022679"/>
    </source>
</evidence>
<evidence type="ECO:0000256" key="3">
    <source>
        <dbReference type="ARBA" id="ARBA00004663"/>
    </source>
</evidence>
<evidence type="ECO:0000256" key="15">
    <source>
        <dbReference type="ARBA" id="ARBA00032605"/>
    </source>
</evidence>
<reference evidence="21" key="2">
    <citation type="journal article" date="2020" name="Antonie Van Leeuwenhoek">
        <title>Labilibaculum antarcticum sp. nov., a novel facultative anaerobic, psychrotorelant bacterium isolated from marine sediment of Antarctica.</title>
        <authorList>
            <person name="Watanabe M."/>
            <person name="Kojima H."/>
            <person name="Fukui M."/>
        </authorList>
    </citation>
    <scope>NUCLEOTIDE SEQUENCE [LARGE SCALE GENOMIC DNA]</scope>
    <source>
        <strain evidence="21">SPP2</strain>
    </source>
</reference>
<protein>
    <recommendedName>
        <fullName evidence="6 19">Adenosylcobinamide-GDP ribazoletransferase</fullName>
        <ecNumber evidence="5 19">2.7.8.26</ecNumber>
    </recommendedName>
    <alternativeName>
        <fullName evidence="16 19">Cobalamin synthase</fullName>
    </alternativeName>
    <alternativeName>
        <fullName evidence="15 19">Cobalamin-5'-phosphate synthase</fullName>
    </alternativeName>
</protein>
<dbReference type="InterPro" id="IPR003805">
    <property type="entry name" value="CobS"/>
</dbReference>
<comment type="catalytic activity">
    <reaction evidence="17 19">
        <text>alpha-ribazole + adenosylcob(III)inamide-GDP = adenosylcob(III)alamin + GMP + H(+)</text>
        <dbReference type="Rhea" id="RHEA:16049"/>
        <dbReference type="ChEBI" id="CHEBI:10329"/>
        <dbReference type="ChEBI" id="CHEBI:15378"/>
        <dbReference type="ChEBI" id="CHEBI:18408"/>
        <dbReference type="ChEBI" id="CHEBI:58115"/>
        <dbReference type="ChEBI" id="CHEBI:60487"/>
        <dbReference type="EC" id="2.7.8.26"/>
    </reaction>
</comment>
<evidence type="ECO:0000313" key="20">
    <source>
        <dbReference type="EMBL" id="BAX82277.1"/>
    </source>
</evidence>
<evidence type="ECO:0000313" key="21">
    <source>
        <dbReference type="Proteomes" id="UP000218267"/>
    </source>
</evidence>
<dbReference type="GO" id="GO:0008818">
    <property type="term" value="F:cobalamin 5'-phosphate synthase activity"/>
    <property type="evidence" value="ECO:0007669"/>
    <property type="project" value="UniProtKB-UniRule"/>
</dbReference>
<dbReference type="PANTHER" id="PTHR34148:SF1">
    <property type="entry name" value="ADENOSYLCOBINAMIDE-GDP RIBAZOLETRANSFERASE"/>
    <property type="match status" value="1"/>
</dbReference>
<dbReference type="RefSeq" id="WP_096432440.1">
    <property type="nucleotide sequence ID" value="NZ_AP018042.1"/>
</dbReference>
<comment type="cofactor">
    <cofactor evidence="1 19">
        <name>Mg(2+)</name>
        <dbReference type="ChEBI" id="CHEBI:18420"/>
    </cofactor>
</comment>
<sequence length="253" mass="28632">MRKEIEIFFTGLSFFTRVPFPKWTRFKEEYQYEAIKYFPISGAIIGGLTGLVFYLANMFFPFNLAVMLSMGFTVLFTGALHEDGFMDFCDGFGGGWTRDRILEIMKDSLIGAFGVTGIVFLVMTKFFCQYSISATHLPLILIAAHSVSRMFAATLVNTHQYARTENSKAKDYSQKLSTKNLIFTIITGVLPLALLGNIKFFLILIPVYLSKILLGRYFNKWIGGFTGDCIGATQQVCEIVFYLSYMVIINQIL</sequence>
<evidence type="ECO:0000256" key="10">
    <source>
        <dbReference type="ARBA" id="ARBA00022692"/>
    </source>
</evidence>
<comment type="subcellular location">
    <subcellularLocation>
        <location evidence="2 19">Cell membrane</location>
        <topology evidence="2 19">Multi-pass membrane protein</topology>
    </subcellularLocation>
</comment>
<organism evidence="20 21">
    <name type="scientific">Labilibaculum antarcticum</name>
    <dbReference type="NCBI Taxonomy" id="1717717"/>
    <lineage>
        <taxon>Bacteria</taxon>
        <taxon>Pseudomonadati</taxon>
        <taxon>Bacteroidota</taxon>
        <taxon>Bacteroidia</taxon>
        <taxon>Marinilabiliales</taxon>
        <taxon>Marinifilaceae</taxon>
        <taxon>Labilibaculum</taxon>
    </lineage>
</organism>
<comment type="function">
    <text evidence="14 19">Joins adenosylcobinamide-GDP and alpha-ribazole to generate adenosylcobalamin (Ado-cobalamin). Also synthesizes adenosylcobalamin 5'-phosphate from adenosylcobinamide-GDP and alpha-ribazole 5'-phosphate.</text>
</comment>
<evidence type="ECO:0000256" key="11">
    <source>
        <dbReference type="ARBA" id="ARBA00022842"/>
    </source>
</evidence>
<dbReference type="Pfam" id="PF02654">
    <property type="entry name" value="CobS"/>
    <property type="match status" value="1"/>
</dbReference>
<feature type="transmembrane region" description="Helical" evidence="19">
    <location>
        <begin position="180"/>
        <end position="209"/>
    </location>
</feature>
<evidence type="ECO:0000256" key="7">
    <source>
        <dbReference type="ARBA" id="ARBA00022475"/>
    </source>
</evidence>
<feature type="transmembrane region" description="Helical" evidence="19">
    <location>
        <begin position="37"/>
        <end position="56"/>
    </location>
</feature>
<evidence type="ECO:0000256" key="5">
    <source>
        <dbReference type="ARBA" id="ARBA00013200"/>
    </source>
</evidence>
<accession>A0A1Y1CPC9</accession>